<sequence length="90" mass="10296">MIIYLHGFDSNSPGNHEKVLQLQFIDPDVRLISYSTRHPKHDMQHLLKEVDKMLQLNVDERPLICGVGLGRILGGTDWFSLRHPPGDLQP</sequence>
<accession>A0A377D0T5</accession>
<reference evidence="1 2" key="1">
    <citation type="submission" date="2018-06" db="EMBL/GenBank/DDBJ databases">
        <authorList>
            <consortium name="Pathogen Informatics"/>
            <person name="Doyle S."/>
        </authorList>
    </citation>
    <scope>NUCLEOTIDE SEQUENCE [LARGE SCALE GENOMIC DNA]</scope>
    <source>
        <strain evidence="1 2">NCTC7922</strain>
    </source>
</reference>
<dbReference type="Pfam" id="PF05728">
    <property type="entry name" value="UPF0227"/>
    <property type="match status" value="1"/>
</dbReference>
<dbReference type="EMBL" id="UGFC01000004">
    <property type="protein sequence ID" value="STM09128.1"/>
    <property type="molecule type" value="Genomic_DNA"/>
</dbReference>
<protein>
    <submittedName>
        <fullName evidence="1">Predicted esterase</fullName>
    </submittedName>
</protein>
<dbReference type="PANTHER" id="PTHR35602:SF2">
    <property type="entry name" value="UPF0227 PROTEIN YCFP"/>
    <property type="match status" value="1"/>
</dbReference>
<evidence type="ECO:0000313" key="1">
    <source>
        <dbReference type="EMBL" id="STM09128.1"/>
    </source>
</evidence>
<organism evidence="1 2">
    <name type="scientific">Escherichia coli</name>
    <dbReference type="NCBI Taxonomy" id="562"/>
    <lineage>
        <taxon>Bacteria</taxon>
        <taxon>Pseudomonadati</taxon>
        <taxon>Pseudomonadota</taxon>
        <taxon>Gammaproteobacteria</taxon>
        <taxon>Enterobacterales</taxon>
        <taxon>Enterobacteriaceae</taxon>
        <taxon>Escherichia</taxon>
    </lineage>
</organism>
<dbReference type="InterPro" id="IPR008886">
    <property type="entry name" value="UPF0227/Esterase_YqiA"/>
</dbReference>
<dbReference type="AlphaFoldDB" id="A0A377D0T5"/>
<name>A0A377D0T5_ECOLX</name>
<dbReference type="Proteomes" id="UP000254174">
    <property type="component" value="Unassembled WGS sequence"/>
</dbReference>
<proteinExistence type="predicted"/>
<gene>
    <name evidence="1" type="ORF">NCTC7922_00660</name>
</gene>
<evidence type="ECO:0000313" key="2">
    <source>
        <dbReference type="Proteomes" id="UP000254174"/>
    </source>
</evidence>
<dbReference type="PANTHER" id="PTHR35602">
    <property type="entry name" value="ESTERASE YQIA-RELATED"/>
    <property type="match status" value="1"/>
</dbReference>